<protein>
    <submittedName>
        <fullName evidence="2">Uncharacterized protein</fullName>
    </submittedName>
</protein>
<name>A0A1I5A085_CHROL</name>
<accession>A0A1I5A085</accession>
<dbReference type="EMBL" id="FOVD01000005">
    <property type="protein sequence ID" value="SFN55891.1"/>
    <property type="molecule type" value="Genomic_DNA"/>
</dbReference>
<evidence type="ECO:0000313" key="3">
    <source>
        <dbReference type="Proteomes" id="UP000198769"/>
    </source>
</evidence>
<feature type="transmembrane region" description="Helical" evidence="1">
    <location>
        <begin position="39"/>
        <end position="62"/>
    </location>
</feature>
<keyword evidence="3" id="KW-1185">Reference proteome</keyword>
<feature type="transmembrane region" description="Helical" evidence="1">
    <location>
        <begin position="106"/>
        <end position="126"/>
    </location>
</feature>
<proteinExistence type="predicted"/>
<dbReference type="Proteomes" id="UP000198769">
    <property type="component" value="Unassembled WGS sequence"/>
</dbReference>
<evidence type="ECO:0000256" key="1">
    <source>
        <dbReference type="SAM" id="Phobius"/>
    </source>
</evidence>
<evidence type="ECO:0000313" key="2">
    <source>
        <dbReference type="EMBL" id="SFN55891.1"/>
    </source>
</evidence>
<keyword evidence="1" id="KW-1133">Transmembrane helix</keyword>
<gene>
    <name evidence="2" type="ORF">SAMN05421594_3231</name>
</gene>
<sequence length="136" mass="15344">MKNILVRSLVVFIVMSLLNAQLADWTGRFFTQSGVQFGMLSASIIVASLIITVIAWVTVLLFRKSYDTIWKIAVLFEVLYLLMLLLSGTSPFAYFAEASDVHLTNLLLYVNSIGVFLLICLFDLIYSKIIRAKIKN</sequence>
<dbReference type="OrthoDB" id="1260524at2"/>
<dbReference type="AlphaFoldDB" id="A0A1I5A085"/>
<organism evidence="2 3">
    <name type="scientific">Chryseobacterium oleae</name>
    <dbReference type="NCBI Taxonomy" id="491207"/>
    <lineage>
        <taxon>Bacteria</taxon>
        <taxon>Pseudomonadati</taxon>
        <taxon>Bacteroidota</taxon>
        <taxon>Flavobacteriia</taxon>
        <taxon>Flavobacteriales</taxon>
        <taxon>Weeksellaceae</taxon>
        <taxon>Chryseobacterium group</taxon>
        <taxon>Chryseobacterium</taxon>
    </lineage>
</organism>
<keyword evidence="1" id="KW-0812">Transmembrane</keyword>
<dbReference type="RefSeq" id="WP_090025431.1">
    <property type="nucleotide sequence ID" value="NZ_FOVD01000005.1"/>
</dbReference>
<keyword evidence="1" id="KW-0472">Membrane</keyword>
<reference evidence="3" key="1">
    <citation type="submission" date="2016-10" db="EMBL/GenBank/DDBJ databases">
        <authorList>
            <person name="Varghese N."/>
            <person name="Submissions S."/>
        </authorList>
    </citation>
    <scope>NUCLEOTIDE SEQUENCE [LARGE SCALE GENOMIC DNA]</scope>
    <source>
        <strain evidence="3">DSM 25575</strain>
    </source>
</reference>
<feature type="transmembrane region" description="Helical" evidence="1">
    <location>
        <begin position="74"/>
        <end position="94"/>
    </location>
</feature>